<reference evidence="9 10" key="1">
    <citation type="journal article" date="2014" name="PLoS ONE">
        <title>Rumen cellulosomics: divergent fiber-degrading strategies revealed by comparative genome-wide analysis of six ruminococcal strains.</title>
        <authorList>
            <person name="Dassa B."/>
            <person name="Borovok I."/>
            <person name="Ruimy-Israeli V."/>
            <person name="Lamed R."/>
            <person name="Flint H.J."/>
            <person name="Duncan S.H."/>
            <person name="Henrissat B."/>
            <person name="Coutinho P."/>
            <person name="Morrison M."/>
            <person name="Mosoni P."/>
            <person name="Yeoman C.J."/>
            <person name="White B.A."/>
            <person name="Bayer E.A."/>
        </authorList>
    </citation>
    <scope>NUCLEOTIDE SEQUENCE [LARGE SCALE GENOMIC DNA]</scope>
    <source>
        <strain evidence="9 10">007c</strain>
    </source>
</reference>
<evidence type="ECO:0000256" key="5">
    <source>
        <dbReference type="ARBA" id="ARBA00022679"/>
    </source>
</evidence>
<keyword evidence="10" id="KW-1185">Reference proteome</keyword>
<feature type="domain" description="Histidine kinase" evidence="8">
    <location>
        <begin position="86"/>
        <end position="296"/>
    </location>
</feature>
<organism evidence="9 10">
    <name type="scientific">Ruminococcus flavefaciens 007c</name>
    <dbReference type="NCBI Taxonomy" id="1341157"/>
    <lineage>
        <taxon>Bacteria</taxon>
        <taxon>Bacillati</taxon>
        <taxon>Bacillota</taxon>
        <taxon>Clostridia</taxon>
        <taxon>Eubacteriales</taxon>
        <taxon>Oscillospiraceae</taxon>
        <taxon>Ruminococcus</taxon>
    </lineage>
</organism>
<evidence type="ECO:0000256" key="1">
    <source>
        <dbReference type="ARBA" id="ARBA00000085"/>
    </source>
</evidence>
<gene>
    <name evidence="9" type="ORF">RF007C_12780</name>
</gene>
<sequence length="296" mass="33461">MVLAAVLIIILAADIIEKRKIKKQTDELISYITRVQDYSSLPEMQKISEGNMGILQSEIYKVITILLEQYSSEHNQKKYMSDMMSDISHQFKTPLTAISLMNELLMNETVSDEQRMEYAGKIDAQINKMTWLLKSLLTLSQLEAGVLEMKPEKAELNKLINELSEPFLIMAEVAEVEYIVSIPEEIVIMADVHWFKEALSNIIKNCIEHTNAGGYVKISASQNNLHTTIIIEDNGKGIDKEHLPHIFERFYKAGNSSHDSVGIGLAMARQIIRVHDGKIEAESEVGKGTKFTISLY</sequence>
<evidence type="ECO:0000256" key="7">
    <source>
        <dbReference type="ARBA" id="ARBA00023012"/>
    </source>
</evidence>
<comment type="subcellular location">
    <subcellularLocation>
        <location evidence="2">Membrane</location>
    </subcellularLocation>
</comment>
<dbReference type="GO" id="GO:0005886">
    <property type="term" value="C:plasma membrane"/>
    <property type="evidence" value="ECO:0007669"/>
    <property type="project" value="TreeGrafter"/>
</dbReference>
<dbReference type="InterPro" id="IPR004358">
    <property type="entry name" value="Sig_transdc_His_kin-like_C"/>
</dbReference>
<dbReference type="AlphaFoldDB" id="W7UTT7"/>
<dbReference type="FunFam" id="3.30.565.10:FF:000006">
    <property type="entry name" value="Sensor histidine kinase WalK"/>
    <property type="match status" value="1"/>
</dbReference>
<dbReference type="CDD" id="cd00082">
    <property type="entry name" value="HisKA"/>
    <property type="match status" value="1"/>
</dbReference>
<dbReference type="EC" id="2.7.13.3" evidence="3"/>
<comment type="caution">
    <text evidence="9">The sequence shown here is derived from an EMBL/GenBank/DDBJ whole genome shotgun (WGS) entry which is preliminary data.</text>
</comment>
<evidence type="ECO:0000313" key="9">
    <source>
        <dbReference type="EMBL" id="EWM52220.1"/>
    </source>
</evidence>
<proteinExistence type="predicted"/>
<dbReference type="Proteomes" id="UP000019365">
    <property type="component" value="Unassembled WGS sequence"/>
</dbReference>
<evidence type="ECO:0000313" key="10">
    <source>
        <dbReference type="Proteomes" id="UP000019365"/>
    </source>
</evidence>
<dbReference type="InterPro" id="IPR003661">
    <property type="entry name" value="HisK_dim/P_dom"/>
</dbReference>
<dbReference type="InterPro" id="IPR036890">
    <property type="entry name" value="HATPase_C_sf"/>
</dbReference>
<dbReference type="PROSITE" id="PS50109">
    <property type="entry name" value="HIS_KIN"/>
    <property type="match status" value="1"/>
</dbReference>
<evidence type="ECO:0000256" key="2">
    <source>
        <dbReference type="ARBA" id="ARBA00004370"/>
    </source>
</evidence>
<dbReference type="EMBL" id="ATAX01000036">
    <property type="protein sequence ID" value="EWM52220.1"/>
    <property type="molecule type" value="Genomic_DNA"/>
</dbReference>
<dbReference type="SUPFAM" id="SSF47384">
    <property type="entry name" value="Homodimeric domain of signal transducing histidine kinase"/>
    <property type="match status" value="1"/>
</dbReference>
<keyword evidence="5" id="KW-0808">Transferase</keyword>
<dbReference type="InterPro" id="IPR005467">
    <property type="entry name" value="His_kinase_dom"/>
</dbReference>
<dbReference type="InterPro" id="IPR036097">
    <property type="entry name" value="HisK_dim/P_sf"/>
</dbReference>
<dbReference type="Pfam" id="PF02518">
    <property type="entry name" value="HATPase_c"/>
    <property type="match status" value="1"/>
</dbReference>
<dbReference type="GO" id="GO:0000155">
    <property type="term" value="F:phosphorelay sensor kinase activity"/>
    <property type="evidence" value="ECO:0007669"/>
    <property type="project" value="InterPro"/>
</dbReference>
<dbReference type="Gene3D" id="3.30.565.10">
    <property type="entry name" value="Histidine kinase-like ATPase, C-terminal domain"/>
    <property type="match status" value="1"/>
</dbReference>
<dbReference type="GO" id="GO:0004721">
    <property type="term" value="F:phosphoprotein phosphatase activity"/>
    <property type="evidence" value="ECO:0007669"/>
    <property type="project" value="TreeGrafter"/>
</dbReference>
<evidence type="ECO:0000256" key="3">
    <source>
        <dbReference type="ARBA" id="ARBA00012438"/>
    </source>
</evidence>
<dbReference type="SMART" id="SM00387">
    <property type="entry name" value="HATPase_c"/>
    <property type="match status" value="1"/>
</dbReference>
<dbReference type="CDD" id="cd00075">
    <property type="entry name" value="HATPase"/>
    <property type="match status" value="1"/>
</dbReference>
<evidence type="ECO:0000259" key="8">
    <source>
        <dbReference type="PROSITE" id="PS50109"/>
    </source>
</evidence>
<comment type="catalytic activity">
    <reaction evidence="1">
        <text>ATP + protein L-histidine = ADP + protein N-phospho-L-histidine.</text>
        <dbReference type="EC" id="2.7.13.3"/>
    </reaction>
</comment>
<accession>W7UTT7</accession>
<dbReference type="PANTHER" id="PTHR45453">
    <property type="entry name" value="PHOSPHATE REGULON SENSOR PROTEIN PHOR"/>
    <property type="match status" value="1"/>
</dbReference>
<dbReference type="InterPro" id="IPR050351">
    <property type="entry name" value="BphY/WalK/GraS-like"/>
</dbReference>
<dbReference type="eggNOG" id="COG2205">
    <property type="taxonomic scope" value="Bacteria"/>
</dbReference>
<dbReference type="Gene3D" id="1.10.287.130">
    <property type="match status" value="1"/>
</dbReference>
<evidence type="ECO:0000256" key="6">
    <source>
        <dbReference type="ARBA" id="ARBA00022777"/>
    </source>
</evidence>
<dbReference type="PANTHER" id="PTHR45453:SF1">
    <property type="entry name" value="PHOSPHATE REGULON SENSOR PROTEIN PHOR"/>
    <property type="match status" value="1"/>
</dbReference>
<dbReference type="PATRIC" id="fig|1341157.4.peg.2985"/>
<dbReference type="Pfam" id="PF00512">
    <property type="entry name" value="HisKA"/>
    <property type="match status" value="1"/>
</dbReference>
<evidence type="ECO:0000256" key="4">
    <source>
        <dbReference type="ARBA" id="ARBA00022553"/>
    </source>
</evidence>
<dbReference type="GO" id="GO:0016036">
    <property type="term" value="P:cellular response to phosphate starvation"/>
    <property type="evidence" value="ECO:0007669"/>
    <property type="project" value="TreeGrafter"/>
</dbReference>
<protein>
    <recommendedName>
        <fullName evidence="3">histidine kinase</fullName>
        <ecNumber evidence="3">2.7.13.3</ecNumber>
    </recommendedName>
</protein>
<dbReference type="SMART" id="SM00388">
    <property type="entry name" value="HisKA"/>
    <property type="match status" value="1"/>
</dbReference>
<keyword evidence="7" id="KW-0902">Two-component regulatory system</keyword>
<keyword evidence="6" id="KW-0418">Kinase</keyword>
<dbReference type="SUPFAM" id="SSF55874">
    <property type="entry name" value="ATPase domain of HSP90 chaperone/DNA topoisomerase II/histidine kinase"/>
    <property type="match status" value="1"/>
</dbReference>
<dbReference type="InterPro" id="IPR003594">
    <property type="entry name" value="HATPase_dom"/>
</dbReference>
<name>W7UTT7_RUMFL</name>
<keyword evidence="4" id="KW-0597">Phosphoprotein</keyword>
<dbReference type="PRINTS" id="PR00344">
    <property type="entry name" value="BCTRLSENSOR"/>
</dbReference>